<dbReference type="PANTHER" id="PTHR43386:SF25">
    <property type="entry name" value="PEPTIDE ABC TRANSPORTER PERMEASE PROTEIN"/>
    <property type="match status" value="1"/>
</dbReference>
<feature type="transmembrane region" description="Helical" evidence="7">
    <location>
        <begin position="89"/>
        <end position="112"/>
    </location>
</feature>
<dbReference type="GO" id="GO:0055085">
    <property type="term" value="P:transmembrane transport"/>
    <property type="evidence" value="ECO:0007669"/>
    <property type="project" value="InterPro"/>
</dbReference>
<dbReference type="InterPro" id="IPR035906">
    <property type="entry name" value="MetI-like_sf"/>
</dbReference>
<dbReference type="RefSeq" id="WP_153535458.1">
    <property type="nucleotide sequence ID" value="NZ_WEGH01000003.1"/>
</dbReference>
<evidence type="ECO:0000256" key="4">
    <source>
        <dbReference type="ARBA" id="ARBA00022692"/>
    </source>
</evidence>
<dbReference type="OrthoDB" id="6637947at2"/>
<dbReference type="AlphaFoldDB" id="A0A7K0BYM8"/>
<evidence type="ECO:0000256" key="6">
    <source>
        <dbReference type="ARBA" id="ARBA00023136"/>
    </source>
</evidence>
<dbReference type="GO" id="GO:0005886">
    <property type="term" value="C:plasma membrane"/>
    <property type="evidence" value="ECO:0007669"/>
    <property type="project" value="UniProtKB-SubCell"/>
</dbReference>
<feature type="transmembrane region" description="Helical" evidence="7">
    <location>
        <begin position="124"/>
        <end position="143"/>
    </location>
</feature>
<evidence type="ECO:0000313" key="10">
    <source>
        <dbReference type="Proteomes" id="UP000487268"/>
    </source>
</evidence>
<comment type="similarity">
    <text evidence="7">Belongs to the binding-protein-dependent transport system permease family.</text>
</comment>
<dbReference type="PANTHER" id="PTHR43386">
    <property type="entry name" value="OLIGOPEPTIDE TRANSPORT SYSTEM PERMEASE PROTEIN APPC"/>
    <property type="match status" value="1"/>
</dbReference>
<comment type="subcellular location">
    <subcellularLocation>
        <location evidence="1 7">Cell membrane</location>
        <topology evidence="1 7">Multi-pass membrane protein</topology>
    </subcellularLocation>
</comment>
<dbReference type="Gene3D" id="1.10.3720.10">
    <property type="entry name" value="MetI-like"/>
    <property type="match status" value="1"/>
</dbReference>
<evidence type="ECO:0000256" key="1">
    <source>
        <dbReference type="ARBA" id="ARBA00004651"/>
    </source>
</evidence>
<keyword evidence="2 7" id="KW-0813">Transport</keyword>
<keyword evidence="6 7" id="KW-0472">Membrane</keyword>
<comment type="caution">
    <text evidence="9">The sequence shown here is derived from an EMBL/GenBank/DDBJ whole genome shotgun (WGS) entry which is preliminary data.</text>
</comment>
<evidence type="ECO:0000313" key="9">
    <source>
        <dbReference type="EMBL" id="MQY06285.1"/>
    </source>
</evidence>
<sequence length="286" mass="29261">MTAPTAAVPALRTAGRRRAAWRPGLWAAGLFLGLVVLAALAPGLLASGAPDAANALAVLRPPSSAHPFGTDANGRDVLTRVIYGVRPSLLAGVGATLLALLSGSALGLLAGLGGRIADAVVMRAVDIVLSLPSLLLALLFLVVTGPGTLPSVLAIALYTMPIYARLVRVQSSVVGRSGYVEAAVSLGLSRTRIVLRHVLPNAFAPLVVLATIEVGAALVAASSLSYLGFGPKPPAPEWGAMLAAGQEYFAVAWWMAVFPGLAISTTVLSITAVGRALQRRSEGRRA</sequence>
<keyword evidence="4 7" id="KW-0812">Transmembrane</keyword>
<dbReference type="Pfam" id="PF00528">
    <property type="entry name" value="BPD_transp_1"/>
    <property type="match status" value="1"/>
</dbReference>
<protein>
    <submittedName>
        <fullName evidence="9">Putative D,D-dipeptide transport system permease protein DdpC</fullName>
    </submittedName>
</protein>
<evidence type="ECO:0000256" key="5">
    <source>
        <dbReference type="ARBA" id="ARBA00022989"/>
    </source>
</evidence>
<feature type="transmembrane region" description="Helical" evidence="7">
    <location>
        <begin position="149"/>
        <end position="167"/>
    </location>
</feature>
<dbReference type="Proteomes" id="UP000487268">
    <property type="component" value="Unassembled WGS sequence"/>
</dbReference>
<dbReference type="SUPFAM" id="SSF161098">
    <property type="entry name" value="MetI-like"/>
    <property type="match status" value="1"/>
</dbReference>
<feature type="transmembrane region" description="Helical" evidence="7">
    <location>
        <begin position="202"/>
        <end position="228"/>
    </location>
</feature>
<evidence type="ECO:0000256" key="2">
    <source>
        <dbReference type="ARBA" id="ARBA00022448"/>
    </source>
</evidence>
<evidence type="ECO:0000259" key="8">
    <source>
        <dbReference type="PROSITE" id="PS50928"/>
    </source>
</evidence>
<keyword evidence="5 7" id="KW-1133">Transmembrane helix</keyword>
<reference evidence="9 10" key="1">
    <citation type="submission" date="2019-10" db="EMBL/GenBank/DDBJ databases">
        <title>Actinomadura rubteroloni sp. nov. and Actinomadura macrotermitis sp. nov., isolated from the gut of fungus growing-termite Macrotermes natalensis.</title>
        <authorList>
            <person name="Benndorf R."/>
            <person name="Martin K."/>
            <person name="Kuefner M."/>
            <person name="De Beer W."/>
            <person name="Kaster A.-K."/>
            <person name="Vollmers J."/>
            <person name="Poulsen M."/>
            <person name="Beemelmanns C."/>
        </authorList>
    </citation>
    <scope>NUCLEOTIDE SEQUENCE [LARGE SCALE GENOMIC DNA]</scope>
    <source>
        <strain evidence="9 10">RB68</strain>
    </source>
</reference>
<proteinExistence type="inferred from homology"/>
<organism evidence="9 10">
    <name type="scientific">Actinomadura macrotermitis</name>
    <dbReference type="NCBI Taxonomy" id="2585200"/>
    <lineage>
        <taxon>Bacteria</taxon>
        <taxon>Bacillati</taxon>
        <taxon>Actinomycetota</taxon>
        <taxon>Actinomycetes</taxon>
        <taxon>Streptosporangiales</taxon>
        <taxon>Thermomonosporaceae</taxon>
        <taxon>Actinomadura</taxon>
    </lineage>
</organism>
<dbReference type="EMBL" id="WEGH01000003">
    <property type="protein sequence ID" value="MQY06285.1"/>
    <property type="molecule type" value="Genomic_DNA"/>
</dbReference>
<dbReference type="InterPro" id="IPR050366">
    <property type="entry name" value="BP-dependent_transpt_permease"/>
</dbReference>
<dbReference type="CDD" id="cd06261">
    <property type="entry name" value="TM_PBP2"/>
    <property type="match status" value="1"/>
</dbReference>
<gene>
    <name evidence="9" type="primary">ddpC</name>
    <name evidence="9" type="ORF">ACRB68_43730</name>
</gene>
<dbReference type="PROSITE" id="PS50928">
    <property type="entry name" value="ABC_TM1"/>
    <property type="match status" value="1"/>
</dbReference>
<feature type="domain" description="ABC transmembrane type-1" evidence="8">
    <location>
        <begin position="85"/>
        <end position="274"/>
    </location>
</feature>
<dbReference type="InterPro" id="IPR000515">
    <property type="entry name" value="MetI-like"/>
</dbReference>
<name>A0A7K0BYM8_9ACTN</name>
<feature type="transmembrane region" description="Helical" evidence="7">
    <location>
        <begin position="248"/>
        <end position="277"/>
    </location>
</feature>
<keyword evidence="10" id="KW-1185">Reference proteome</keyword>
<feature type="transmembrane region" description="Helical" evidence="7">
    <location>
        <begin position="25"/>
        <end position="45"/>
    </location>
</feature>
<keyword evidence="3" id="KW-1003">Cell membrane</keyword>
<evidence type="ECO:0000256" key="7">
    <source>
        <dbReference type="RuleBase" id="RU363032"/>
    </source>
</evidence>
<evidence type="ECO:0000256" key="3">
    <source>
        <dbReference type="ARBA" id="ARBA00022475"/>
    </source>
</evidence>
<accession>A0A7K0BYM8</accession>